<feature type="non-terminal residue" evidence="2">
    <location>
        <position position="1"/>
    </location>
</feature>
<dbReference type="RefSeq" id="WP_248670312.1">
    <property type="nucleotide sequence ID" value="NZ_JALPRX010000254.1"/>
</dbReference>
<keyword evidence="3" id="KW-1185">Reference proteome</keyword>
<organism evidence="2 3">
    <name type="scientific">Roseomonas acroporae</name>
    <dbReference type="NCBI Taxonomy" id="2937791"/>
    <lineage>
        <taxon>Bacteria</taxon>
        <taxon>Pseudomonadati</taxon>
        <taxon>Pseudomonadota</taxon>
        <taxon>Alphaproteobacteria</taxon>
        <taxon>Acetobacterales</taxon>
        <taxon>Roseomonadaceae</taxon>
        <taxon>Roseomonas</taxon>
    </lineage>
</organism>
<dbReference type="AlphaFoldDB" id="A0A9X1YG42"/>
<evidence type="ECO:0000313" key="2">
    <source>
        <dbReference type="EMBL" id="MCK8788273.1"/>
    </source>
</evidence>
<evidence type="ECO:0000256" key="1">
    <source>
        <dbReference type="SAM" id="MobiDB-lite"/>
    </source>
</evidence>
<evidence type="ECO:0000313" key="3">
    <source>
        <dbReference type="Proteomes" id="UP001139516"/>
    </source>
</evidence>
<dbReference type="EMBL" id="JALPRX010000254">
    <property type="protein sequence ID" value="MCK8788273.1"/>
    <property type="molecule type" value="Genomic_DNA"/>
</dbReference>
<sequence length="96" mass="9814">EALRVANRTSGGAEARRAAQAAAFRALNAARAALRRAEVALHGPQPRPVLARRPRQAPARRVPTVPAGLGESTACLLSQQLAGGAQPIAQPAPAAV</sequence>
<accession>A0A9X1YG42</accession>
<name>A0A9X1YG42_9PROT</name>
<proteinExistence type="predicted"/>
<feature type="region of interest" description="Disordered" evidence="1">
    <location>
        <begin position="45"/>
        <end position="66"/>
    </location>
</feature>
<dbReference type="Proteomes" id="UP001139516">
    <property type="component" value="Unassembled WGS sequence"/>
</dbReference>
<comment type="caution">
    <text evidence="2">The sequence shown here is derived from an EMBL/GenBank/DDBJ whole genome shotgun (WGS) entry which is preliminary data.</text>
</comment>
<reference evidence="2" key="1">
    <citation type="submission" date="2022-04" db="EMBL/GenBank/DDBJ databases">
        <title>Roseomonas acroporae sp. nov., isolated from coral Acropora digitifera.</title>
        <authorList>
            <person name="Sun H."/>
        </authorList>
    </citation>
    <scope>NUCLEOTIDE SEQUENCE</scope>
    <source>
        <strain evidence="2">NAR14</strain>
    </source>
</reference>
<feature type="compositionally biased region" description="Low complexity" evidence="1">
    <location>
        <begin position="56"/>
        <end position="66"/>
    </location>
</feature>
<gene>
    <name evidence="2" type="ORF">M0638_28380</name>
</gene>
<protein>
    <submittedName>
        <fullName evidence="2">Uncharacterized protein</fullName>
    </submittedName>
</protein>